<accession>A0A1G7JIA0</accession>
<feature type="transmembrane region" description="Helical" evidence="1">
    <location>
        <begin position="6"/>
        <end position="29"/>
    </location>
</feature>
<organism evidence="3 4">
    <name type="scientific">Phytopseudomonas seleniipraecipitans</name>
    <dbReference type="NCBI Taxonomy" id="640205"/>
    <lineage>
        <taxon>Bacteria</taxon>
        <taxon>Pseudomonadati</taxon>
        <taxon>Pseudomonadota</taxon>
        <taxon>Gammaproteobacteria</taxon>
        <taxon>Pseudomonadales</taxon>
        <taxon>Pseudomonadaceae</taxon>
        <taxon>Phytopseudomonas</taxon>
    </lineage>
</organism>
<feature type="transmembrane region" description="Helical" evidence="1">
    <location>
        <begin position="133"/>
        <end position="153"/>
    </location>
</feature>
<feature type="domain" description="Copper resistance protein D" evidence="2">
    <location>
        <begin position="49"/>
        <end position="150"/>
    </location>
</feature>
<dbReference type="AlphaFoldDB" id="A0A1G7JIA0"/>
<feature type="transmembrane region" description="Helical" evidence="1">
    <location>
        <begin position="85"/>
        <end position="103"/>
    </location>
</feature>
<dbReference type="GO" id="GO:0016020">
    <property type="term" value="C:membrane"/>
    <property type="evidence" value="ECO:0007669"/>
    <property type="project" value="InterPro"/>
</dbReference>
<keyword evidence="1" id="KW-0812">Transmembrane</keyword>
<proteinExistence type="predicted"/>
<dbReference type="STRING" id="640205.SAMN05216381_1135"/>
<dbReference type="Pfam" id="PF05425">
    <property type="entry name" value="CopD"/>
    <property type="match status" value="1"/>
</dbReference>
<evidence type="ECO:0000259" key="2">
    <source>
        <dbReference type="Pfam" id="PF05425"/>
    </source>
</evidence>
<reference evidence="3 4" key="1">
    <citation type="submission" date="2016-10" db="EMBL/GenBank/DDBJ databases">
        <authorList>
            <person name="de Groot N.N."/>
        </authorList>
    </citation>
    <scope>NUCLEOTIDE SEQUENCE [LARGE SCALE GENOMIC DNA]</scope>
    <source>
        <strain evidence="3 4">LMG 25475</strain>
    </source>
</reference>
<protein>
    <submittedName>
        <fullName evidence="3">Uncharacterized membrane protein</fullName>
    </submittedName>
</protein>
<dbReference type="Proteomes" id="UP000243378">
    <property type="component" value="Unassembled WGS sequence"/>
</dbReference>
<keyword evidence="1" id="KW-0472">Membrane</keyword>
<sequence>MQPYSLIYTLHLLAALIWVGGMFFAWMVLRPAAMSSLQAPERLTLWLDVFRRFFVWVWVAVLLLPISGIGMLHMGFSGFAGAPRYVHVMMGLYLAMLALFLRIQALQLPALRRAVDAQDWPAGGAVLSGIRRLVAINLLLGLAVVAIAAARPIF</sequence>
<evidence type="ECO:0000313" key="3">
    <source>
        <dbReference type="EMBL" id="SDF24641.1"/>
    </source>
</evidence>
<feature type="transmembrane region" description="Helical" evidence="1">
    <location>
        <begin position="49"/>
        <end position="73"/>
    </location>
</feature>
<dbReference type="EMBL" id="FNBM01000002">
    <property type="protein sequence ID" value="SDF24641.1"/>
    <property type="molecule type" value="Genomic_DNA"/>
</dbReference>
<name>A0A1G7JIA0_9GAMM</name>
<dbReference type="RefSeq" id="WP_092365707.1">
    <property type="nucleotide sequence ID" value="NZ_FNBM01000002.1"/>
</dbReference>
<keyword evidence="1" id="KW-1133">Transmembrane helix</keyword>
<dbReference type="OrthoDB" id="8419862at2"/>
<gene>
    <name evidence="3" type="ORF">SAMN05216381_1135</name>
</gene>
<evidence type="ECO:0000256" key="1">
    <source>
        <dbReference type="SAM" id="Phobius"/>
    </source>
</evidence>
<evidence type="ECO:0000313" key="4">
    <source>
        <dbReference type="Proteomes" id="UP000243378"/>
    </source>
</evidence>
<dbReference type="InterPro" id="IPR008457">
    <property type="entry name" value="Cu-R_CopD_dom"/>
</dbReference>